<proteinExistence type="predicted"/>
<accession>Q2YI48</accession>
<dbReference type="SUPFAM" id="SSF56784">
    <property type="entry name" value="HAD-like"/>
    <property type="match status" value="1"/>
</dbReference>
<name>Q2YI48_9ZZZZ</name>
<keyword evidence="1 2" id="KW-0378">Hydrolase</keyword>
<dbReference type="PANTHER" id="PTHR43316:SF8">
    <property type="entry name" value="HAD FAMILY HYDROLASE"/>
    <property type="match status" value="1"/>
</dbReference>
<dbReference type="SFLD" id="SFLDG01129">
    <property type="entry name" value="C1.5:_HAD__Beta-PGM__Phosphata"/>
    <property type="match status" value="1"/>
</dbReference>
<protein>
    <submittedName>
        <fullName evidence="2">Putative haloacid dehalogenase-like family hydrolase</fullName>
    </submittedName>
</protein>
<reference evidence="2" key="1">
    <citation type="journal article" date="2005" name="Environ. Microbiol.">
        <title>Novel hydrolase diversity retrieved from a metagenome library of bovine rumen microflora.</title>
        <authorList>
            <person name="Ferrer M."/>
            <person name="Golyshina O.V."/>
            <person name="Chernikova T.N."/>
            <person name="Khachane A.N."/>
            <person name="Reyes-Duarte D."/>
            <person name="Santos V.A.P.M.D."/>
            <person name="Strompl C."/>
            <person name="Elborough K."/>
            <person name="Jarvis G."/>
            <person name="Neef A."/>
            <person name="Yakimov M.M."/>
            <person name="Timmis K.N."/>
            <person name="Golyshin P.N."/>
        </authorList>
    </citation>
    <scope>NUCLEOTIDE SEQUENCE</scope>
</reference>
<evidence type="ECO:0000256" key="1">
    <source>
        <dbReference type="ARBA" id="ARBA00022801"/>
    </source>
</evidence>
<dbReference type="Gene3D" id="3.40.50.1000">
    <property type="entry name" value="HAD superfamily/HAD-like"/>
    <property type="match status" value="1"/>
</dbReference>
<dbReference type="NCBIfam" id="TIGR01549">
    <property type="entry name" value="HAD-SF-IA-v1"/>
    <property type="match status" value="1"/>
</dbReference>
<dbReference type="InterPro" id="IPR023198">
    <property type="entry name" value="PGP-like_dom2"/>
</dbReference>
<sequence length="232" mass="26833">MALQKEIKVIAFDADDTLWDCQSWFDEVERRCCQLLSPWATAREVSEGLFATEHRNLPLTGYGTKAFTLSLIENAVRVTNGQLSGQDVMQLIDMGKELLRFPTTPLPEVRETLELLSQTRRYRLVVFTKGELMDQEDKLRRSGLEEYFSYMETVSNKTETEYRQLCENLSVAPEQTLMVGNSFRSDIVPALNCGAWAIHIPYHVVWALEKSDEYPHDRLFNIEHFGEILQYV</sequence>
<dbReference type="GO" id="GO:0016787">
    <property type="term" value="F:hydrolase activity"/>
    <property type="evidence" value="ECO:0007669"/>
    <property type="project" value="UniProtKB-KW"/>
</dbReference>
<dbReference type="EMBL" id="AM050343">
    <property type="protein sequence ID" value="CAJ19155.1"/>
    <property type="molecule type" value="Genomic_DNA"/>
</dbReference>
<dbReference type="InterPro" id="IPR036412">
    <property type="entry name" value="HAD-like_sf"/>
</dbReference>
<dbReference type="SFLD" id="SFLDS00003">
    <property type="entry name" value="Haloacid_Dehalogenase"/>
    <property type="match status" value="1"/>
</dbReference>
<dbReference type="InterPro" id="IPR023214">
    <property type="entry name" value="HAD_sf"/>
</dbReference>
<organism evidence="2">
    <name type="scientific">unidentified microorganism</name>
    <dbReference type="NCBI Taxonomy" id="81726"/>
    <lineage>
        <taxon>unclassified sequences</taxon>
        <taxon>environmental samples</taxon>
    </lineage>
</organism>
<dbReference type="InterPro" id="IPR051540">
    <property type="entry name" value="S-2-haloacid_dehalogenase"/>
</dbReference>
<dbReference type="Gene3D" id="1.10.150.240">
    <property type="entry name" value="Putative phosphatase, domain 2"/>
    <property type="match status" value="1"/>
</dbReference>
<dbReference type="PANTHER" id="PTHR43316">
    <property type="entry name" value="HYDROLASE, HALOACID DELAHOGENASE-RELATED"/>
    <property type="match status" value="1"/>
</dbReference>
<dbReference type="InterPro" id="IPR006439">
    <property type="entry name" value="HAD-SF_hydro_IA"/>
</dbReference>
<dbReference type="AlphaFoldDB" id="Q2YI48"/>
<dbReference type="Pfam" id="PF00702">
    <property type="entry name" value="Hydrolase"/>
    <property type="match status" value="1"/>
</dbReference>
<evidence type="ECO:0000313" key="2">
    <source>
        <dbReference type="EMBL" id="CAJ19155.1"/>
    </source>
</evidence>